<protein>
    <submittedName>
        <fullName evidence="2">Uncharacterized protein</fullName>
    </submittedName>
</protein>
<evidence type="ECO:0000256" key="1">
    <source>
        <dbReference type="SAM" id="MobiDB-lite"/>
    </source>
</evidence>
<dbReference type="AlphaFoldDB" id="A0A9P5ZUE3"/>
<evidence type="ECO:0000313" key="2">
    <source>
        <dbReference type="EMBL" id="KAF9493667.1"/>
    </source>
</evidence>
<dbReference type="EMBL" id="MU154582">
    <property type="protein sequence ID" value="KAF9493667.1"/>
    <property type="molecule type" value="Genomic_DNA"/>
</dbReference>
<gene>
    <name evidence="2" type="ORF">BDN71DRAFT_1508320</name>
</gene>
<name>A0A9P5ZUE3_PLEER</name>
<sequence>MIHHINDTRVVDDGPYNDRISEDSAKARLTLHWLCPPSWRPQIFSKPWLRRTRGGEEGAAEEVKTLSSNNLPGAGSRRCDAFSIVSALKTVSNQRNIGPVEARPPLAEEDEWRHDRRSRGKNPRVPGSTQTITVPSSHEGGPITTHSSNVKASENGKERIATATTSSPRAHRAGGLRKPFSFVPAPVPIGSGTAPLSAS</sequence>
<accession>A0A9P5ZUE3</accession>
<reference evidence="2" key="1">
    <citation type="submission" date="2020-11" db="EMBL/GenBank/DDBJ databases">
        <authorList>
            <consortium name="DOE Joint Genome Institute"/>
            <person name="Ahrendt S."/>
            <person name="Riley R."/>
            <person name="Andreopoulos W."/>
            <person name="Labutti K."/>
            <person name="Pangilinan J."/>
            <person name="Ruiz-Duenas F.J."/>
            <person name="Barrasa J.M."/>
            <person name="Sanchez-Garcia M."/>
            <person name="Camarero S."/>
            <person name="Miyauchi S."/>
            <person name="Serrano A."/>
            <person name="Linde D."/>
            <person name="Babiker R."/>
            <person name="Drula E."/>
            <person name="Ayuso-Fernandez I."/>
            <person name="Pacheco R."/>
            <person name="Padilla G."/>
            <person name="Ferreira P."/>
            <person name="Barriuso J."/>
            <person name="Kellner H."/>
            <person name="Castanera R."/>
            <person name="Alfaro M."/>
            <person name="Ramirez L."/>
            <person name="Pisabarro A.G."/>
            <person name="Kuo A."/>
            <person name="Tritt A."/>
            <person name="Lipzen A."/>
            <person name="He G."/>
            <person name="Yan M."/>
            <person name="Ng V."/>
            <person name="Cullen D."/>
            <person name="Martin F."/>
            <person name="Rosso M.-N."/>
            <person name="Henrissat B."/>
            <person name="Hibbett D."/>
            <person name="Martinez A.T."/>
            <person name="Grigoriev I.V."/>
        </authorList>
    </citation>
    <scope>NUCLEOTIDE SEQUENCE</scope>
    <source>
        <strain evidence="2">ATCC 90797</strain>
    </source>
</reference>
<proteinExistence type="predicted"/>
<keyword evidence="3" id="KW-1185">Reference proteome</keyword>
<organism evidence="2 3">
    <name type="scientific">Pleurotus eryngii</name>
    <name type="common">Boletus of the steppes</name>
    <dbReference type="NCBI Taxonomy" id="5323"/>
    <lineage>
        <taxon>Eukaryota</taxon>
        <taxon>Fungi</taxon>
        <taxon>Dikarya</taxon>
        <taxon>Basidiomycota</taxon>
        <taxon>Agaricomycotina</taxon>
        <taxon>Agaricomycetes</taxon>
        <taxon>Agaricomycetidae</taxon>
        <taxon>Agaricales</taxon>
        <taxon>Pleurotineae</taxon>
        <taxon>Pleurotaceae</taxon>
        <taxon>Pleurotus</taxon>
    </lineage>
</organism>
<dbReference type="Proteomes" id="UP000807025">
    <property type="component" value="Unassembled WGS sequence"/>
</dbReference>
<feature type="compositionally biased region" description="Polar residues" evidence="1">
    <location>
        <begin position="127"/>
        <end position="136"/>
    </location>
</feature>
<comment type="caution">
    <text evidence="2">The sequence shown here is derived from an EMBL/GenBank/DDBJ whole genome shotgun (WGS) entry which is preliminary data.</text>
</comment>
<evidence type="ECO:0000313" key="3">
    <source>
        <dbReference type="Proteomes" id="UP000807025"/>
    </source>
</evidence>
<feature type="region of interest" description="Disordered" evidence="1">
    <location>
        <begin position="96"/>
        <end position="199"/>
    </location>
</feature>